<dbReference type="AlphaFoldDB" id="A0A086TIB0"/>
<reference evidence="3" key="1">
    <citation type="journal article" date="2014" name="Genome Announc.">
        <title>Genome sequence and annotation of Acremonium chrysogenum, producer of the beta-lactam antibiotic cephalosporin C.</title>
        <authorList>
            <person name="Terfehr D."/>
            <person name="Dahlmann T.A."/>
            <person name="Specht T."/>
            <person name="Zadra I."/>
            <person name="Kuernsteiner H."/>
            <person name="Kueck U."/>
        </authorList>
    </citation>
    <scope>NUCLEOTIDE SEQUENCE [LARGE SCALE GENOMIC DNA]</scope>
    <source>
        <strain evidence="3">ATCC 11550 / CBS 779.69 / DSM 880 / IAM 14645 / JCM 23072 / IMI 49137</strain>
    </source>
</reference>
<dbReference type="OrthoDB" id="5194604at2759"/>
<feature type="region of interest" description="Disordered" evidence="1">
    <location>
        <begin position="1"/>
        <end position="33"/>
    </location>
</feature>
<proteinExistence type="predicted"/>
<evidence type="ECO:0000313" key="3">
    <source>
        <dbReference type="Proteomes" id="UP000029964"/>
    </source>
</evidence>
<protein>
    <submittedName>
        <fullName evidence="2">Uncharacterized protein</fullName>
    </submittedName>
</protein>
<name>A0A086TIB0_HAPC1</name>
<comment type="caution">
    <text evidence="2">The sequence shown here is derived from an EMBL/GenBank/DDBJ whole genome shotgun (WGS) entry which is preliminary data.</text>
</comment>
<sequence length="205" mass="22120">MDPRPKATTGPQLNISDAPGVDANRPVDDPVPVESTPAMSSYYYVNSPEIHQPTLRRSKCIENGDGLDLQGPLEIDGHVKSGGSINFVGDFVVKEEIDAYGAISINGSVNSFGGIKAYGNIELNGYLGARDKIKGYGKLKVVGSLEGTELEIYGNLSISGHLRCRRLVVYGSLTLIGPSSTYTVDESEEVAGAKLRREQEADWDW</sequence>
<accession>A0A086TIB0</accession>
<dbReference type="EMBL" id="JPKY01000001">
    <property type="protein sequence ID" value="KFH49092.1"/>
    <property type="molecule type" value="Genomic_DNA"/>
</dbReference>
<dbReference type="HOGENOM" id="CLU_087646_2_0_1"/>
<organism evidence="2 3">
    <name type="scientific">Hapsidospora chrysogenum (strain ATCC 11550 / CBS 779.69 / DSM 880 / IAM 14645 / JCM 23072 / IMI 49137)</name>
    <name type="common">Acremonium chrysogenum</name>
    <dbReference type="NCBI Taxonomy" id="857340"/>
    <lineage>
        <taxon>Eukaryota</taxon>
        <taxon>Fungi</taxon>
        <taxon>Dikarya</taxon>
        <taxon>Ascomycota</taxon>
        <taxon>Pezizomycotina</taxon>
        <taxon>Sordariomycetes</taxon>
        <taxon>Hypocreomycetidae</taxon>
        <taxon>Hypocreales</taxon>
        <taxon>Bionectriaceae</taxon>
        <taxon>Hapsidospora</taxon>
    </lineage>
</organism>
<keyword evidence="3" id="KW-1185">Reference proteome</keyword>
<evidence type="ECO:0000256" key="1">
    <source>
        <dbReference type="SAM" id="MobiDB-lite"/>
    </source>
</evidence>
<gene>
    <name evidence="2" type="ORF">ACRE_001290</name>
</gene>
<evidence type="ECO:0000313" key="2">
    <source>
        <dbReference type="EMBL" id="KFH49092.1"/>
    </source>
</evidence>
<dbReference type="Proteomes" id="UP000029964">
    <property type="component" value="Unassembled WGS sequence"/>
</dbReference>
<dbReference type="STRING" id="857340.A0A086TIB0"/>